<dbReference type="InterPro" id="IPR001611">
    <property type="entry name" value="Leu-rich_rpt"/>
</dbReference>
<keyword evidence="2" id="KW-0547">Nucleotide-binding</keyword>
<dbReference type="AlphaFoldDB" id="A0A059B9V1"/>
<dbReference type="GO" id="GO:0006952">
    <property type="term" value="P:defense response"/>
    <property type="evidence" value="ECO:0007669"/>
    <property type="project" value="UniProtKB-KW"/>
</dbReference>
<protein>
    <recommendedName>
        <fullName evidence="5">AAA+ ATPase domain-containing protein</fullName>
    </recommendedName>
</protein>
<keyword evidence="3" id="KW-0611">Plant defense</keyword>
<dbReference type="Gene3D" id="3.40.50.300">
    <property type="entry name" value="P-loop containing nucleotide triphosphate hydrolases"/>
    <property type="match status" value="1"/>
</dbReference>
<evidence type="ECO:0000259" key="5">
    <source>
        <dbReference type="SMART" id="SM00382"/>
    </source>
</evidence>
<dbReference type="InterPro" id="IPR050905">
    <property type="entry name" value="Plant_NBS-LRR"/>
</dbReference>
<dbReference type="GO" id="GO:0005524">
    <property type="term" value="F:ATP binding"/>
    <property type="evidence" value="ECO:0007669"/>
    <property type="project" value="UniProtKB-KW"/>
</dbReference>
<dbReference type="InterPro" id="IPR003593">
    <property type="entry name" value="AAA+_ATPase"/>
</dbReference>
<dbReference type="PANTHER" id="PTHR33463:SF203">
    <property type="entry name" value="AAA+ ATPASE DOMAIN-CONTAINING PROTEIN"/>
    <property type="match status" value="1"/>
</dbReference>
<gene>
    <name evidence="6" type="ORF">EUGRSUZ_G00417</name>
</gene>
<dbReference type="PRINTS" id="PR00364">
    <property type="entry name" value="DISEASERSIST"/>
</dbReference>
<dbReference type="Gene3D" id="3.80.10.10">
    <property type="entry name" value="Ribonuclease Inhibitor"/>
    <property type="match status" value="1"/>
</dbReference>
<dbReference type="InterPro" id="IPR002182">
    <property type="entry name" value="NB-ARC"/>
</dbReference>
<dbReference type="Gene3D" id="1.10.8.430">
    <property type="entry name" value="Helical domain of apoptotic protease-activating factors"/>
    <property type="match status" value="1"/>
</dbReference>
<dbReference type="Pfam" id="PF00931">
    <property type="entry name" value="NB-ARC"/>
    <property type="match status" value="1"/>
</dbReference>
<dbReference type="eggNOG" id="KOG4658">
    <property type="taxonomic scope" value="Eukaryota"/>
</dbReference>
<evidence type="ECO:0000256" key="4">
    <source>
        <dbReference type="ARBA" id="ARBA00022840"/>
    </source>
</evidence>
<reference evidence="6" key="1">
    <citation type="submission" date="2013-07" db="EMBL/GenBank/DDBJ databases">
        <title>The genome of Eucalyptus grandis.</title>
        <authorList>
            <person name="Schmutz J."/>
            <person name="Hayes R."/>
            <person name="Myburg A."/>
            <person name="Tuskan G."/>
            <person name="Grattapaglia D."/>
            <person name="Rokhsar D.S."/>
        </authorList>
    </citation>
    <scope>NUCLEOTIDE SEQUENCE</scope>
    <source>
        <tissue evidence="6">Leaf extractions</tissue>
    </source>
</reference>
<dbReference type="Pfam" id="PF13855">
    <property type="entry name" value="LRR_8"/>
    <property type="match status" value="1"/>
</dbReference>
<dbReference type="Gramene" id="KCW62824">
    <property type="protein sequence ID" value="KCW62824"/>
    <property type="gene ID" value="EUGRSUZ_G00417"/>
</dbReference>
<dbReference type="GO" id="GO:0043531">
    <property type="term" value="F:ADP binding"/>
    <property type="evidence" value="ECO:0007669"/>
    <property type="project" value="InterPro"/>
</dbReference>
<feature type="domain" description="AAA+ ATPase" evidence="5">
    <location>
        <begin position="176"/>
        <end position="335"/>
    </location>
</feature>
<organism evidence="6">
    <name type="scientific">Eucalyptus grandis</name>
    <name type="common">Flooded gum</name>
    <dbReference type="NCBI Taxonomy" id="71139"/>
    <lineage>
        <taxon>Eukaryota</taxon>
        <taxon>Viridiplantae</taxon>
        <taxon>Streptophyta</taxon>
        <taxon>Embryophyta</taxon>
        <taxon>Tracheophyta</taxon>
        <taxon>Spermatophyta</taxon>
        <taxon>Magnoliopsida</taxon>
        <taxon>eudicotyledons</taxon>
        <taxon>Gunneridae</taxon>
        <taxon>Pentapetalae</taxon>
        <taxon>rosids</taxon>
        <taxon>malvids</taxon>
        <taxon>Myrtales</taxon>
        <taxon>Myrtaceae</taxon>
        <taxon>Myrtoideae</taxon>
        <taxon>Eucalypteae</taxon>
        <taxon>Eucalyptus</taxon>
    </lineage>
</organism>
<dbReference type="OMA" id="EWVEDVE"/>
<evidence type="ECO:0000256" key="2">
    <source>
        <dbReference type="ARBA" id="ARBA00022741"/>
    </source>
</evidence>
<name>A0A059B9V1_EUCGR</name>
<sequence length="939" mass="104631">MAEVVLSIVSGCLVAPVNRLCDYLISYEGDVSELEAKVAELGIARQRVKDSINYALNNAKPIRAYVNEWVEDVEKDTDEARRVLDDDERAEKTCFYGRLPNLKVRYRLSREVRRKAKDIQRLIDQNPSGQVYDDPPLGLVDGASNMISLAGDRGDTIFESRASILKDIMNALDDEKHKVIGIYGPGGVGKTTLLEEVEEKLRKEGKPFQMIVKAEVSQTPDVNNIQGQIADVLKLDLKDKESQQGRRDLLCQRLQKDPSEKILIILDDLWKEVNLRAVGIPLGGESRGNHVLLTSRYKNVLKQMKCGPQIFHLEGLKNDEAIRLFEKTVGYGLKDKQLKTIADQLVKKLAGLPLLINSVAISLKDMPVAAWSSALKTIDPSHIETVVKWSYNHLKSEDTKTLFLLCGLIGGTIQVEILLVLGMGLGLFEESRLTMQESRDRLYTMLADLRFACLLLDGDDDKKNLTIHDLYSEAVVSTPFRGQNSLMMNSKYGLWRKEKLEKCWAICLPDVGIDRVAELMRYQFPDLEILMLSQPNYSRRMLQDTADCSVLLDFKSMEKLQALYVRSIHIARLPSIGILGNLYSLYLDHCNVDDAAILGKLKALQILSLEGSALSRLPKEIGDLTNLRSLNLSYCDKLRTIEPGVLERLINLEELYLRGSFDQWMGKDGIPSESCNARLAELKSLTKIASLEISIPDPSVLSEEDDFPFGNLIKFSINIGKATGGIIEGLRTMELKLEAWDIILSKEWVKKILQKTQYLYLDGLNTPESIANSPSIESIANSSNGLPLTGFTILESLFLNNLINLERILPPIEKAVSYGAGEVEVLVDDTGGEEVHIDNNPSIESIANSSNVPIEKPVSYGAGEVEVLADDTGEEVLDIDNCPSIESIANSSNGLPLTAFTILEYLFLNNLIYPEKICNGLVAPKCFSILKAVTIEQCH</sequence>
<dbReference type="SUPFAM" id="SSF52058">
    <property type="entry name" value="L domain-like"/>
    <property type="match status" value="1"/>
</dbReference>
<dbReference type="PANTHER" id="PTHR33463">
    <property type="entry name" value="NB-ARC DOMAIN-CONTAINING PROTEIN-RELATED"/>
    <property type="match status" value="1"/>
</dbReference>
<keyword evidence="4" id="KW-0067">ATP-binding</keyword>
<comment type="similarity">
    <text evidence="1">Belongs to the disease resistance NB-LRR family.</text>
</comment>
<dbReference type="SUPFAM" id="SSF52540">
    <property type="entry name" value="P-loop containing nucleoside triphosphate hydrolases"/>
    <property type="match status" value="1"/>
</dbReference>
<dbReference type="InParanoid" id="A0A059B9V1"/>
<evidence type="ECO:0000256" key="3">
    <source>
        <dbReference type="ARBA" id="ARBA00022821"/>
    </source>
</evidence>
<dbReference type="SMART" id="SM00382">
    <property type="entry name" value="AAA"/>
    <property type="match status" value="1"/>
</dbReference>
<dbReference type="InterPro" id="IPR042197">
    <property type="entry name" value="Apaf_helical"/>
</dbReference>
<evidence type="ECO:0000256" key="1">
    <source>
        <dbReference type="ARBA" id="ARBA00008894"/>
    </source>
</evidence>
<proteinExistence type="inferred from homology"/>
<dbReference type="InterPro" id="IPR032675">
    <property type="entry name" value="LRR_dom_sf"/>
</dbReference>
<dbReference type="InterPro" id="IPR027417">
    <property type="entry name" value="P-loop_NTPase"/>
</dbReference>
<accession>A0A059B9V1</accession>
<dbReference type="FunFam" id="3.40.50.300:FF:001091">
    <property type="entry name" value="Probable disease resistance protein At1g61300"/>
    <property type="match status" value="1"/>
</dbReference>
<dbReference type="EMBL" id="KK198759">
    <property type="protein sequence ID" value="KCW62824.1"/>
    <property type="molecule type" value="Genomic_DNA"/>
</dbReference>
<evidence type="ECO:0000313" key="6">
    <source>
        <dbReference type="EMBL" id="KCW62824.1"/>
    </source>
</evidence>